<evidence type="ECO:0000313" key="2">
    <source>
        <dbReference type="EMBL" id="CAG5044338.1"/>
    </source>
</evidence>
<evidence type="ECO:0000256" key="1">
    <source>
        <dbReference type="SAM" id="SignalP"/>
    </source>
</evidence>
<proteinExistence type="predicted"/>
<protein>
    <submittedName>
        <fullName evidence="2">(apollo) hypothetical protein</fullName>
    </submittedName>
</protein>
<sequence>MATAGVIHFIILFVVLRPSFGKSDEQDISNRELCKIFSRNPFFETELVIGKPWRVYYTWNVNLGSKCLDLIFKNASKTITQRIWSDMNEYLEHQPNWDAAALLMYVGTARHEALLFTDQGPAGSFIGVPNVAREGNIPPLRKSMTLLKFHMKLIRGGKYLLVIDCVTGAVTLSARQRDVAASRSDIVTAAADLDLGKGYPACIKEKNNQDY</sequence>
<dbReference type="Proteomes" id="UP000691718">
    <property type="component" value="Unassembled WGS sequence"/>
</dbReference>
<keyword evidence="1" id="KW-0732">Signal</keyword>
<keyword evidence="3" id="KW-1185">Reference proteome</keyword>
<reference evidence="2" key="1">
    <citation type="submission" date="2021-04" db="EMBL/GenBank/DDBJ databases">
        <authorList>
            <person name="Tunstrom K."/>
        </authorList>
    </citation>
    <scope>NUCLEOTIDE SEQUENCE</scope>
</reference>
<comment type="caution">
    <text evidence="2">The sequence shown here is derived from an EMBL/GenBank/DDBJ whole genome shotgun (WGS) entry which is preliminary data.</text>
</comment>
<feature type="chain" id="PRO_5035753727" evidence="1">
    <location>
        <begin position="22"/>
        <end position="211"/>
    </location>
</feature>
<dbReference type="AlphaFoldDB" id="A0A8S3Y1A1"/>
<gene>
    <name evidence="2" type="ORF">PAPOLLO_LOCUS22997</name>
</gene>
<name>A0A8S3Y1A1_PARAO</name>
<feature type="signal peptide" evidence="1">
    <location>
        <begin position="1"/>
        <end position="21"/>
    </location>
</feature>
<organism evidence="2 3">
    <name type="scientific">Parnassius apollo</name>
    <name type="common">Apollo butterfly</name>
    <name type="synonym">Papilio apollo</name>
    <dbReference type="NCBI Taxonomy" id="110799"/>
    <lineage>
        <taxon>Eukaryota</taxon>
        <taxon>Metazoa</taxon>
        <taxon>Ecdysozoa</taxon>
        <taxon>Arthropoda</taxon>
        <taxon>Hexapoda</taxon>
        <taxon>Insecta</taxon>
        <taxon>Pterygota</taxon>
        <taxon>Neoptera</taxon>
        <taxon>Endopterygota</taxon>
        <taxon>Lepidoptera</taxon>
        <taxon>Glossata</taxon>
        <taxon>Ditrysia</taxon>
        <taxon>Papilionoidea</taxon>
        <taxon>Papilionidae</taxon>
        <taxon>Parnassiinae</taxon>
        <taxon>Parnassini</taxon>
        <taxon>Parnassius</taxon>
        <taxon>Parnassius</taxon>
    </lineage>
</organism>
<dbReference type="OrthoDB" id="7467872at2759"/>
<evidence type="ECO:0000313" key="3">
    <source>
        <dbReference type="Proteomes" id="UP000691718"/>
    </source>
</evidence>
<dbReference type="EMBL" id="CAJQZP010001411">
    <property type="protein sequence ID" value="CAG5044338.1"/>
    <property type="molecule type" value="Genomic_DNA"/>
</dbReference>
<accession>A0A8S3Y1A1</accession>